<dbReference type="CDD" id="cd17332">
    <property type="entry name" value="MFS_MelB_like"/>
    <property type="match status" value="1"/>
</dbReference>
<name>A0A2T3P0S1_9GAMM</name>
<dbReference type="RefSeq" id="WP_107271521.1">
    <property type="nucleotide sequence ID" value="NZ_PYMA01000001.1"/>
</dbReference>
<feature type="transmembrane region" description="Helical" evidence="2">
    <location>
        <begin position="241"/>
        <end position="262"/>
    </location>
</feature>
<accession>A0A2T3P0S1</accession>
<organism evidence="3 4">
    <name type="scientific">Photobacterium sanctipauli</name>
    <dbReference type="NCBI Taxonomy" id="1342794"/>
    <lineage>
        <taxon>Bacteria</taxon>
        <taxon>Pseudomonadati</taxon>
        <taxon>Pseudomonadota</taxon>
        <taxon>Gammaproteobacteria</taxon>
        <taxon>Vibrionales</taxon>
        <taxon>Vibrionaceae</taxon>
        <taxon>Photobacterium</taxon>
    </lineage>
</organism>
<dbReference type="GO" id="GO:0008643">
    <property type="term" value="P:carbohydrate transport"/>
    <property type="evidence" value="ECO:0007669"/>
    <property type="project" value="InterPro"/>
</dbReference>
<feature type="transmembrane region" description="Helical" evidence="2">
    <location>
        <begin position="85"/>
        <end position="105"/>
    </location>
</feature>
<proteinExistence type="inferred from homology"/>
<feature type="transmembrane region" description="Helical" evidence="2">
    <location>
        <begin position="303"/>
        <end position="322"/>
    </location>
</feature>
<feature type="transmembrane region" description="Helical" evidence="2">
    <location>
        <begin position="328"/>
        <end position="349"/>
    </location>
</feature>
<keyword evidence="2" id="KW-0472">Membrane</keyword>
<feature type="transmembrane region" description="Helical" evidence="2">
    <location>
        <begin position="152"/>
        <end position="171"/>
    </location>
</feature>
<keyword evidence="4" id="KW-1185">Reference proteome</keyword>
<evidence type="ECO:0000313" key="4">
    <source>
        <dbReference type="Proteomes" id="UP000241771"/>
    </source>
</evidence>
<reference evidence="3 4" key="1">
    <citation type="submission" date="2018-01" db="EMBL/GenBank/DDBJ databases">
        <title>Whole genome sequencing of Histamine producing bacteria.</title>
        <authorList>
            <person name="Butler K."/>
        </authorList>
    </citation>
    <scope>NUCLEOTIDE SEQUENCE [LARGE SCALE GENOMIC DNA]</scope>
    <source>
        <strain evidence="3 4">DSM 100436</strain>
    </source>
</reference>
<dbReference type="InterPro" id="IPR036259">
    <property type="entry name" value="MFS_trans_sf"/>
</dbReference>
<dbReference type="Pfam" id="PF13347">
    <property type="entry name" value="MFS_2"/>
    <property type="match status" value="1"/>
</dbReference>
<keyword evidence="2" id="KW-1133">Transmembrane helix</keyword>
<feature type="transmembrane region" description="Helical" evidence="2">
    <location>
        <begin position="15"/>
        <end position="40"/>
    </location>
</feature>
<feature type="transmembrane region" description="Helical" evidence="2">
    <location>
        <begin position="177"/>
        <end position="197"/>
    </location>
</feature>
<dbReference type="SUPFAM" id="SSF103473">
    <property type="entry name" value="MFS general substrate transporter"/>
    <property type="match status" value="1"/>
</dbReference>
<feature type="transmembrane region" description="Helical" evidence="2">
    <location>
        <begin position="274"/>
        <end position="296"/>
    </location>
</feature>
<sequence length="502" mass="55515">MTTTTQKRQVGWKNIIAWGSGDIFGSGAGTIIGLWMLYFYTQVAGLSPIEAGLIFAIAKVWDGFTDPIVAYITDNIRTRFGRRRVFILFGAPFLLVFGLMFISGFGFGYYLATYLLFNTMNTIVMTPYSTLPNEMTDDYQTRTKMSSCRMTFGQITAFVVTFIPGLIMARVTDQAEAFMYIGALFAVLFTLPWVFIYRYTWECDPASLPPKEEVGGFKDTLIHLYKEMATTFQLKAFRFHLMMYIGGSVALDIFGSLFMHYMTMVIGLTPTQGGTALSVMTAMQFVGVTLFTWVALKSGNSNAFKIAIVFMLTSLAFFGLLPGLDGEMAVLVLVGAVIMGLARGGIYLIPWVVFNSIPDVDEALSGKRRAGIFSGVMTLGRKICQATAMLIASIGLQYLGFESGAEVQTLDTINGIYWLFLLAPTVLALLALYGAIRFKLNKENHEVLVTEVNRLKAGGSKEDAPAEAKQVVEMLTGWEYEYIWGNKAAKKKAKKGMLEPAN</sequence>
<gene>
    <name evidence="3" type="ORF">C9I98_02335</name>
</gene>
<comment type="caution">
    <text evidence="3">The sequence shown here is derived from an EMBL/GenBank/DDBJ whole genome shotgun (WGS) entry which is preliminary data.</text>
</comment>
<dbReference type="PANTHER" id="PTHR11328">
    <property type="entry name" value="MAJOR FACILITATOR SUPERFAMILY DOMAIN-CONTAINING PROTEIN"/>
    <property type="match status" value="1"/>
</dbReference>
<dbReference type="InterPro" id="IPR039672">
    <property type="entry name" value="MFS_2"/>
</dbReference>
<dbReference type="Proteomes" id="UP000241771">
    <property type="component" value="Unassembled WGS sequence"/>
</dbReference>
<feature type="transmembrane region" description="Helical" evidence="2">
    <location>
        <begin position="111"/>
        <end position="131"/>
    </location>
</feature>
<dbReference type="GO" id="GO:0015293">
    <property type="term" value="F:symporter activity"/>
    <property type="evidence" value="ECO:0007669"/>
    <property type="project" value="InterPro"/>
</dbReference>
<dbReference type="Gene3D" id="1.20.1250.20">
    <property type="entry name" value="MFS general substrate transporter like domains"/>
    <property type="match status" value="2"/>
</dbReference>
<dbReference type="AlphaFoldDB" id="A0A2T3P0S1"/>
<keyword evidence="2" id="KW-0812">Transmembrane</keyword>
<feature type="transmembrane region" description="Helical" evidence="2">
    <location>
        <begin position="370"/>
        <end position="396"/>
    </location>
</feature>
<protein>
    <submittedName>
        <fullName evidence="3">MFS transporter</fullName>
    </submittedName>
</protein>
<dbReference type="PANTHER" id="PTHR11328:SF24">
    <property type="entry name" value="MAJOR FACILITATOR SUPERFAMILY (MFS) PROFILE DOMAIN-CONTAINING PROTEIN"/>
    <property type="match status" value="1"/>
</dbReference>
<evidence type="ECO:0000256" key="2">
    <source>
        <dbReference type="SAM" id="Phobius"/>
    </source>
</evidence>
<comment type="similarity">
    <text evidence="1">Belongs to the sodium:galactoside symporter (TC 2.A.2) family.</text>
</comment>
<dbReference type="EMBL" id="PYMA01000001">
    <property type="protein sequence ID" value="PSW22123.1"/>
    <property type="molecule type" value="Genomic_DNA"/>
</dbReference>
<evidence type="ECO:0000256" key="1">
    <source>
        <dbReference type="ARBA" id="ARBA00009617"/>
    </source>
</evidence>
<evidence type="ECO:0000313" key="3">
    <source>
        <dbReference type="EMBL" id="PSW22123.1"/>
    </source>
</evidence>
<dbReference type="GO" id="GO:0005886">
    <property type="term" value="C:plasma membrane"/>
    <property type="evidence" value="ECO:0007669"/>
    <property type="project" value="TreeGrafter"/>
</dbReference>
<feature type="transmembrane region" description="Helical" evidence="2">
    <location>
        <begin position="416"/>
        <end position="436"/>
    </location>
</feature>